<evidence type="ECO:0000313" key="2">
    <source>
        <dbReference type="Proteomes" id="UP000887565"/>
    </source>
</evidence>
<accession>A0A915L5D1</accession>
<dbReference type="AlphaFoldDB" id="A0A915L5D1"/>
<name>A0A915L5D1_ROMCU</name>
<evidence type="ECO:0000313" key="3">
    <source>
        <dbReference type="WBParaSite" id="nRc.2.0.1.t45967-RA"/>
    </source>
</evidence>
<feature type="region of interest" description="Disordered" evidence="1">
    <location>
        <begin position="1"/>
        <end position="24"/>
    </location>
</feature>
<dbReference type="Proteomes" id="UP000887565">
    <property type="component" value="Unplaced"/>
</dbReference>
<organism evidence="2 3">
    <name type="scientific">Romanomermis culicivorax</name>
    <name type="common">Nematode worm</name>
    <dbReference type="NCBI Taxonomy" id="13658"/>
    <lineage>
        <taxon>Eukaryota</taxon>
        <taxon>Metazoa</taxon>
        <taxon>Ecdysozoa</taxon>
        <taxon>Nematoda</taxon>
        <taxon>Enoplea</taxon>
        <taxon>Dorylaimia</taxon>
        <taxon>Mermithida</taxon>
        <taxon>Mermithoidea</taxon>
        <taxon>Mermithidae</taxon>
        <taxon>Romanomermis</taxon>
    </lineage>
</organism>
<reference evidence="3" key="1">
    <citation type="submission" date="2022-11" db="UniProtKB">
        <authorList>
            <consortium name="WormBaseParasite"/>
        </authorList>
    </citation>
    <scope>IDENTIFICATION</scope>
</reference>
<proteinExistence type="predicted"/>
<protein>
    <submittedName>
        <fullName evidence="3">Uncharacterized protein</fullName>
    </submittedName>
</protein>
<evidence type="ECO:0000256" key="1">
    <source>
        <dbReference type="SAM" id="MobiDB-lite"/>
    </source>
</evidence>
<sequence length="133" mass="15568">MLQTNHSNETTHTCTQGTDKTTDMSTSLKSLIPHGFMLRNWEKTTLLFDFVARARNRDRPNVRFATQLLDLLAHLLDLAHIVEKLEILSNKALEIHFRKTNQYFSQRPKDYRYALPPAPQFFSRRPFGHLAKE</sequence>
<keyword evidence="2" id="KW-1185">Reference proteome</keyword>
<dbReference type="WBParaSite" id="nRc.2.0.1.t45967-RA">
    <property type="protein sequence ID" value="nRc.2.0.1.t45967-RA"/>
    <property type="gene ID" value="nRc.2.0.1.g45967"/>
</dbReference>